<keyword evidence="1" id="KW-1133">Transmembrane helix</keyword>
<feature type="transmembrane region" description="Helical" evidence="1">
    <location>
        <begin position="21"/>
        <end position="39"/>
    </location>
</feature>
<dbReference type="AlphaFoldDB" id="A0A918Z3A3"/>
<protein>
    <recommendedName>
        <fullName evidence="2">Thoeris protein ThsA Macro domain-containing protein</fullName>
    </recommendedName>
</protein>
<sequence>MAGPVRRVRTLVGTRHGLAQLGRNCAVQFGLLAGGAQLFFTLWPDADLPRWPTFLGIACLAVLIATLISLPRDRISRDFTHPDVTVTVEVGDLFDHACHLVVGFTDTFDTDTADESLVSRRSVQGQLLHRLYDGDVAALDAHLAEALADMTPVRTESRTSKRIGKLERYPVGTVAVVKGSGRNIFCTAYGRMNNDLIVSCGTEQLWSSLAQLWDAVRRHGHREKVAMPITGSDLARINNMDHSSLLKLVLLSFVAHSRARGVCGSLTIVVHPQDHYRIDMLELGVFLRSL</sequence>
<dbReference type="Pfam" id="PF20016">
    <property type="entry name" value="ThsA_Macro"/>
    <property type="match status" value="1"/>
</dbReference>
<evidence type="ECO:0000313" key="4">
    <source>
        <dbReference type="Proteomes" id="UP000603227"/>
    </source>
</evidence>
<evidence type="ECO:0000259" key="2">
    <source>
        <dbReference type="Pfam" id="PF20016"/>
    </source>
</evidence>
<evidence type="ECO:0000313" key="3">
    <source>
        <dbReference type="EMBL" id="GHE36062.1"/>
    </source>
</evidence>
<keyword evidence="4" id="KW-1185">Reference proteome</keyword>
<gene>
    <name evidence="3" type="ORF">GCM10017771_54130</name>
</gene>
<name>A0A918Z3A3_9ACTN</name>
<keyword evidence="1" id="KW-0472">Membrane</keyword>
<feature type="transmembrane region" description="Helical" evidence="1">
    <location>
        <begin position="51"/>
        <end position="70"/>
    </location>
</feature>
<accession>A0A918Z3A3</accession>
<reference evidence="3" key="1">
    <citation type="journal article" date="2014" name="Int. J. Syst. Evol. Microbiol.">
        <title>Complete genome sequence of Corynebacterium casei LMG S-19264T (=DSM 44701T), isolated from a smear-ripened cheese.</title>
        <authorList>
            <consortium name="US DOE Joint Genome Institute (JGI-PGF)"/>
            <person name="Walter F."/>
            <person name="Albersmeier A."/>
            <person name="Kalinowski J."/>
            <person name="Ruckert C."/>
        </authorList>
    </citation>
    <scope>NUCLEOTIDE SEQUENCE</scope>
    <source>
        <strain evidence="3">CGMCC 4.7403</strain>
    </source>
</reference>
<feature type="domain" description="Thoeris protein ThsA Macro" evidence="2">
    <location>
        <begin position="86"/>
        <end position="271"/>
    </location>
</feature>
<keyword evidence="1" id="KW-0812">Transmembrane</keyword>
<dbReference type="InterPro" id="IPR045535">
    <property type="entry name" value="ThsA_Macro"/>
</dbReference>
<dbReference type="Proteomes" id="UP000603227">
    <property type="component" value="Unassembled WGS sequence"/>
</dbReference>
<reference evidence="3" key="2">
    <citation type="submission" date="2020-09" db="EMBL/GenBank/DDBJ databases">
        <authorList>
            <person name="Sun Q."/>
            <person name="Zhou Y."/>
        </authorList>
    </citation>
    <scope>NUCLEOTIDE SEQUENCE</scope>
    <source>
        <strain evidence="3">CGMCC 4.7403</strain>
    </source>
</reference>
<comment type="caution">
    <text evidence="3">The sequence shown here is derived from an EMBL/GenBank/DDBJ whole genome shotgun (WGS) entry which is preliminary data.</text>
</comment>
<evidence type="ECO:0000256" key="1">
    <source>
        <dbReference type="SAM" id="Phobius"/>
    </source>
</evidence>
<organism evidence="3 4">
    <name type="scientific">Streptomyces capitiformicae</name>
    <dbReference type="NCBI Taxonomy" id="2014920"/>
    <lineage>
        <taxon>Bacteria</taxon>
        <taxon>Bacillati</taxon>
        <taxon>Actinomycetota</taxon>
        <taxon>Actinomycetes</taxon>
        <taxon>Kitasatosporales</taxon>
        <taxon>Streptomycetaceae</taxon>
        <taxon>Streptomyces</taxon>
    </lineage>
</organism>
<proteinExistence type="predicted"/>
<dbReference type="EMBL" id="BNAT01000020">
    <property type="protein sequence ID" value="GHE36062.1"/>
    <property type="molecule type" value="Genomic_DNA"/>
</dbReference>